<gene>
    <name evidence="15" type="ORF">Sango_2404300</name>
</gene>
<evidence type="ECO:0000256" key="14">
    <source>
        <dbReference type="SAM" id="Phobius"/>
    </source>
</evidence>
<evidence type="ECO:0000256" key="8">
    <source>
        <dbReference type="ARBA" id="ARBA00023002"/>
    </source>
</evidence>
<dbReference type="GO" id="GO:0004497">
    <property type="term" value="F:monooxygenase activity"/>
    <property type="evidence" value="ECO:0007669"/>
    <property type="project" value="UniProtKB-KW"/>
</dbReference>
<dbReference type="InterPro" id="IPR017972">
    <property type="entry name" value="Cyt_P450_CS"/>
</dbReference>
<dbReference type="PROSITE" id="PS00086">
    <property type="entry name" value="CYTOCHROME_P450"/>
    <property type="match status" value="1"/>
</dbReference>
<dbReference type="CDD" id="cd11072">
    <property type="entry name" value="CYP71-like"/>
    <property type="match status" value="1"/>
</dbReference>
<dbReference type="AlphaFoldDB" id="A0AAE2BJS0"/>
<dbReference type="InterPro" id="IPR002401">
    <property type="entry name" value="Cyt_P450_E_grp-I"/>
</dbReference>
<comment type="subcellular location">
    <subcellularLocation>
        <location evidence="1">Membrane</location>
        <topology evidence="1">Single-pass type II membrane protein</topology>
    </subcellularLocation>
</comment>
<comment type="caution">
    <text evidence="15">The sequence shown here is derived from an EMBL/GenBank/DDBJ whole genome shotgun (WGS) entry which is preliminary data.</text>
</comment>
<sequence>MDFQFLPTNITTLFLFFSVVLFISRRWKKSKDKNEPANLPPGPPKLPIIGHAHLLGRLPFRSFKTLAKTYGDIMHFKLGEVSTIVISSPAIAKEALKTRDPMFADRPESVAARIMWYDYVDIAFSPYNEYWRQMRKICIVELLSAKNVRSFGSIRNDEIALLMQTIRSSAGSVIDLTERIFKLTSSITCRAAYGKVCRDRDALIKLMNDAVVFTGGFMLADLFPSSKLLNVLSWNKMRLVRMRRKLDVILDDIINEHKVNLARIRSAEESGRGDATRRGNGEFGNEDLVDVLLRLQGSGELEFPIANDNIKAVIYDMFSAATETSSSTLDWAMVELMRNPRVRAKAQDEVRQAFKDGRTIDENEVGKLKYLKLVVKEALRLHPATPLLSRASREDSEINGYYIPAKTKVLVNNWGMGRNSKYFPNAESFEPERFESNGIDFNGGNFEYLPFGAGKRMCPGMTFGLASVELPLAHLLYNFDWELPGGTKPSDLDMTENPGISAPRKHHLHIVATPYDPSCQEIRHIN</sequence>
<dbReference type="GO" id="GO:0016705">
    <property type="term" value="F:oxidoreductase activity, acting on paired donors, with incorporation or reduction of molecular oxygen"/>
    <property type="evidence" value="ECO:0007669"/>
    <property type="project" value="InterPro"/>
</dbReference>
<dbReference type="GO" id="GO:0005506">
    <property type="term" value="F:iron ion binding"/>
    <property type="evidence" value="ECO:0007669"/>
    <property type="project" value="InterPro"/>
</dbReference>
<feature type="binding site" description="axial binding residue" evidence="12">
    <location>
        <position position="458"/>
    </location>
    <ligand>
        <name>heme</name>
        <dbReference type="ChEBI" id="CHEBI:30413"/>
    </ligand>
    <ligandPart>
        <name>Fe</name>
        <dbReference type="ChEBI" id="CHEBI:18248"/>
    </ligandPart>
</feature>
<proteinExistence type="inferred from homology"/>
<keyword evidence="4 14" id="KW-0812">Transmembrane</keyword>
<dbReference type="PRINTS" id="PR00385">
    <property type="entry name" value="P450"/>
</dbReference>
<evidence type="ECO:0000256" key="1">
    <source>
        <dbReference type="ARBA" id="ARBA00004606"/>
    </source>
</evidence>
<feature type="transmembrane region" description="Helical" evidence="14">
    <location>
        <begin position="6"/>
        <end position="24"/>
    </location>
</feature>
<evidence type="ECO:0000256" key="13">
    <source>
        <dbReference type="RuleBase" id="RU000461"/>
    </source>
</evidence>
<dbReference type="Proteomes" id="UP001289374">
    <property type="component" value="Unassembled WGS sequence"/>
</dbReference>
<evidence type="ECO:0000256" key="6">
    <source>
        <dbReference type="ARBA" id="ARBA00022968"/>
    </source>
</evidence>
<evidence type="ECO:0000313" key="15">
    <source>
        <dbReference type="EMBL" id="KAK4387977.1"/>
    </source>
</evidence>
<dbReference type="PANTHER" id="PTHR47953:SF16">
    <property type="entry name" value="CYTOCHROME P450 71D8"/>
    <property type="match status" value="1"/>
</dbReference>
<keyword evidence="7 14" id="KW-1133">Transmembrane helix</keyword>
<accession>A0AAE2BJS0</accession>
<keyword evidence="5 12" id="KW-0479">Metal-binding</keyword>
<comment type="cofactor">
    <cofactor evidence="12">
        <name>heme</name>
        <dbReference type="ChEBI" id="CHEBI:30413"/>
    </cofactor>
</comment>
<dbReference type="SUPFAM" id="SSF48264">
    <property type="entry name" value="Cytochrome P450"/>
    <property type="match status" value="1"/>
</dbReference>
<dbReference type="GO" id="GO:0016020">
    <property type="term" value="C:membrane"/>
    <property type="evidence" value="ECO:0007669"/>
    <property type="project" value="UniProtKB-SubCell"/>
</dbReference>
<dbReference type="InterPro" id="IPR036396">
    <property type="entry name" value="Cyt_P450_sf"/>
</dbReference>
<dbReference type="EMBL" id="JACGWL010000014">
    <property type="protein sequence ID" value="KAK4387977.1"/>
    <property type="molecule type" value="Genomic_DNA"/>
</dbReference>
<dbReference type="PRINTS" id="PR00463">
    <property type="entry name" value="EP450I"/>
</dbReference>
<comment type="similarity">
    <text evidence="2 13">Belongs to the cytochrome P450 family.</text>
</comment>
<evidence type="ECO:0000256" key="4">
    <source>
        <dbReference type="ARBA" id="ARBA00022692"/>
    </source>
</evidence>
<dbReference type="Gene3D" id="1.10.630.10">
    <property type="entry name" value="Cytochrome P450"/>
    <property type="match status" value="1"/>
</dbReference>
<evidence type="ECO:0000256" key="12">
    <source>
        <dbReference type="PIRSR" id="PIRSR602401-1"/>
    </source>
</evidence>
<dbReference type="PANTHER" id="PTHR47953">
    <property type="entry name" value="OS08G0105600 PROTEIN"/>
    <property type="match status" value="1"/>
</dbReference>
<protein>
    <submittedName>
        <fullName evidence="15">Premnaspirodiene oxygenase</fullName>
    </submittedName>
</protein>
<dbReference type="InterPro" id="IPR052306">
    <property type="entry name" value="CYP450_71D"/>
</dbReference>
<keyword evidence="11 14" id="KW-0472">Membrane</keyword>
<name>A0AAE2BJS0_9LAMI</name>
<evidence type="ECO:0000313" key="16">
    <source>
        <dbReference type="Proteomes" id="UP001289374"/>
    </source>
</evidence>
<keyword evidence="9 12" id="KW-0408">Iron</keyword>
<dbReference type="InterPro" id="IPR001128">
    <property type="entry name" value="Cyt_P450"/>
</dbReference>
<evidence type="ECO:0000256" key="10">
    <source>
        <dbReference type="ARBA" id="ARBA00023033"/>
    </source>
</evidence>
<dbReference type="Pfam" id="PF00067">
    <property type="entry name" value="p450"/>
    <property type="match status" value="1"/>
</dbReference>
<evidence type="ECO:0000256" key="3">
    <source>
        <dbReference type="ARBA" id="ARBA00022617"/>
    </source>
</evidence>
<keyword evidence="3 12" id="KW-0349">Heme</keyword>
<keyword evidence="8 13" id="KW-0560">Oxidoreductase</keyword>
<keyword evidence="16" id="KW-1185">Reference proteome</keyword>
<dbReference type="FunFam" id="1.10.630.10:FF:000043">
    <property type="entry name" value="Cytochrome P450 99A2"/>
    <property type="match status" value="1"/>
</dbReference>
<dbReference type="GO" id="GO:0020037">
    <property type="term" value="F:heme binding"/>
    <property type="evidence" value="ECO:0007669"/>
    <property type="project" value="InterPro"/>
</dbReference>
<keyword evidence="10 13" id="KW-0503">Monooxygenase</keyword>
<reference evidence="15" key="1">
    <citation type="submission" date="2020-06" db="EMBL/GenBank/DDBJ databases">
        <authorList>
            <person name="Li T."/>
            <person name="Hu X."/>
            <person name="Zhang T."/>
            <person name="Song X."/>
            <person name="Zhang H."/>
            <person name="Dai N."/>
            <person name="Sheng W."/>
            <person name="Hou X."/>
            <person name="Wei L."/>
        </authorList>
    </citation>
    <scope>NUCLEOTIDE SEQUENCE</scope>
    <source>
        <strain evidence="15">K16</strain>
        <tissue evidence="15">Leaf</tissue>
    </source>
</reference>
<evidence type="ECO:0000256" key="9">
    <source>
        <dbReference type="ARBA" id="ARBA00023004"/>
    </source>
</evidence>
<organism evidence="15 16">
    <name type="scientific">Sesamum angolense</name>
    <dbReference type="NCBI Taxonomy" id="2727404"/>
    <lineage>
        <taxon>Eukaryota</taxon>
        <taxon>Viridiplantae</taxon>
        <taxon>Streptophyta</taxon>
        <taxon>Embryophyta</taxon>
        <taxon>Tracheophyta</taxon>
        <taxon>Spermatophyta</taxon>
        <taxon>Magnoliopsida</taxon>
        <taxon>eudicotyledons</taxon>
        <taxon>Gunneridae</taxon>
        <taxon>Pentapetalae</taxon>
        <taxon>asterids</taxon>
        <taxon>lamiids</taxon>
        <taxon>Lamiales</taxon>
        <taxon>Pedaliaceae</taxon>
        <taxon>Sesamum</taxon>
    </lineage>
</organism>
<evidence type="ECO:0000256" key="5">
    <source>
        <dbReference type="ARBA" id="ARBA00022723"/>
    </source>
</evidence>
<evidence type="ECO:0000256" key="2">
    <source>
        <dbReference type="ARBA" id="ARBA00010617"/>
    </source>
</evidence>
<evidence type="ECO:0000256" key="7">
    <source>
        <dbReference type="ARBA" id="ARBA00022989"/>
    </source>
</evidence>
<reference evidence="15" key="2">
    <citation type="journal article" date="2024" name="Plant">
        <title>Genomic evolution and insights into agronomic trait innovations of Sesamum species.</title>
        <authorList>
            <person name="Miao H."/>
            <person name="Wang L."/>
            <person name="Qu L."/>
            <person name="Liu H."/>
            <person name="Sun Y."/>
            <person name="Le M."/>
            <person name="Wang Q."/>
            <person name="Wei S."/>
            <person name="Zheng Y."/>
            <person name="Lin W."/>
            <person name="Duan Y."/>
            <person name="Cao H."/>
            <person name="Xiong S."/>
            <person name="Wang X."/>
            <person name="Wei L."/>
            <person name="Li C."/>
            <person name="Ma Q."/>
            <person name="Ju M."/>
            <person name="Zhao R."/>
            <person name="Li G."/>
            <person name="Mu C."/>
            <person name="Tian Q."/>
            <person name="Mei H."/>
            <person name="Zhang T."/>
            <person name="Gao T."/>
            <person name="Zhang H."/>
        </authorList>
    </citation>
    <scope>NUCLEOTIDE SEQUENCE</scope>
    <source>
        <strain evidence="15">K16</strain>
    </source>
</reference>
<evidence type="ECO:0000256" key="11">
    <source>
        <dbReference type="ARBA" id="ARBA00023136"/>
    </source>
</evidence>
<keyword evidence="6" id="KW-0735">Signal-anchor</keyword>